<dbReference type="EMBL" id="QVIG01000004">
    <property type="protein sequence ID" value="RGD55388.1"/>
    <property type="molecule type" value="Genomic_DNA"/>
</dbReference>
<gene>
    <name evidence="1" type="ORF">DR950_41740</name>
</gene>
<protein>
    <submittedName>
        <fullName evidence="1">Uncharacterized protein</fullName>
    </submittedName>
</protein>
<accession>A0A372ZHS8</accession>
<reference evidence="1 2" key="1">
    <citation type="submission" date="2018-08" db="EMBL/GenBank/DDBJ databases">
        <title>Diversity &amp; Physiological Properties of Lignin-Decomposing Actinobacteria from Soil.</title>
        <authorList>
            <person name="Roh S.G."/>
            <person name="Kim S.B."/>
        </authorList>
    </citation>
    <scope>NUCLEOTIDE SEQUENCE [LARGE SCALE GENOMIC DNA]</scope>
    <source>
        <strain evidence="1 2">MMS17-GH009</strain>
    </source>
</reference>
<evidence type="ECO:0000313" key="2">
    <source>
        <dbReference type="Proteomes" id="UP000263377"/>
    </source>
</evidence>
<comment type="caution">
    <text evidence="1">The sequence shown here is derived from an EMBL/GenBank/DDBJ whole genome shotgun (WGS) entry which is preliminary data.</text>
</comment>
<name>A0A372ZHS8_9ACTN</name>
<proteinExistence type="predicted"/>
<dbReference type="AlphaFoldDB" id="A0A372ZHS8"/>
<keyword evidence="2" id="KW-1185">Reference proteome</keyword>
<sequence>MKQEQAAAALAQAVQEMVDEYPMGPDHQVVMLTVGGGLGGAQADVEVPVGNAAAITELLAVERQQFQNAHPDQSGQCAHCRGTGLVGADRPDTPEQVERRLLELRHLAAAAEAEVLKRHLYGWPEPVYIIDVCKAVGARYDWEEVRSAIDAAVARHGLQSVALVEEVRPERYDEPDWHCAHHGELGNGEPACTGCAEYWGQG</sequence>
<dbReference type="Proteomes" id="UP000263377">
    <property type="component" value="Unassembled WGS sequence"/>
</dbReference>
<organism evidence="1 2">
    <name type="scientific">Kitasatospora xanthocidica</name>
    <dbReference type="NCBI Taxonomy" id="83382"/>
    <lineage>
        <taxon>Bacteria</taxon>
        <taxon>Bacillati</taxon>
        <taxon>Actinomycetota</taxon>
        <taxon>Actinomycetes</taxon>
        <taxon>Kitasatosporales</taxon>
        <taxon>Streptomycetaceae</taxon>
        <taxon>Kitasatospora</taxon>
    </lineage>
</organism>
<dbReference type="RefSeq" id="WP_117493129.1">
    <property type="nucleotide sequence ID" value="NZ_QVIG01000004.1"/>
</dbReference>
<evidence type="ECO:0000313" key="1">
    <source>
        <dbReference type="EMBL" id="RGD55388.1"/>
    </source>
</evidence>